<dbReference type="Gene3D" id="3.40.710.10">
    <property type="entry name" value="DD-peptidase/beta-lactamase superfamily"/>
    <property type="match status" value="1"/>
</dbReference>
<dbReference type="EMBL" id="FNWT01000003">
    <property type="protein sequence ID" value="SEH49206.1"/>
    <property type="molecule type" value="Genomic_DNA"/>
</dbReference>
<feature type="transmembrane region" description="Helical" evidence="6">
    <location>
        <begin position="12"/>
        <end position="34"/>
    </location>
</feature>
<keyword evidence="10" id="KW-1185">Reference proteome</keyword>
<keyword evidence="5 6" id="KW-0472">Membrane</keyword>
<feature type="domain" description="Penicillin binding protein A dimerisation" evidence="8">
    <location>
        <begin position="529"/>
        <end position="611"/>
    </location>
</feature>
<evidence type="ECO:0000313" key="9">
    <source>
        <dbReference type="EMBL" id="SEH49206.1"/>
    </source>
</evidence>
<proteinExistence type="predicted"/>
<feature type="transmembrane region" description="Helical" evidence="6">
    <location>
        <begin position="394"/>
        <end position="417"/>
    </location>
</feature>
<evidence type="ECO:0000256" key="2">
    <source>
        <dbReference type="ARBA" id="ARBA00022692"/>
    </source>
</evidence>
<evidence type="ECO:0000256" key="5">
    <source>
        <dbReference type="ARBA" id="ARBA00023136"/>
    </source>
</evidence>
<evidence type="ECO:0000256" key="1">
    <source>
        <dbReference type="ARBA" id="ARBA00004141"/>
    </source>
</evidence>
<comment type="subcellular location">
    <subcellularLocation>
        <location evidence="1">Membrane</location>
        <topology evidence="1">Multi-pass membrane protein</topology>
    </subcellularLocation>
</comment>
<feature type="transmembrane region" description="Helical" evidence="6">
    <location>
        <begin position="332"/>
        <end position="353"/>
    </location>
</feature>
<dbReference type="InterPro" id="IPR054120">
    <property type="entry name" value="PBPA_dimer"/>
</dbReference>
<sequence length="951" mass="99089">MMARRQGNTRRNTELALLMTAAVPVVLLYAMYVINMSVTISFSSLAVPIGLLAAFVAAHISTRKFAPGADPAILPVVFVLSGIGIAFVTRLAPDLAVSQVAWLFISVAAMIAVLVFVPSIEKLAEYKFTMGIAGVILLLLPMLIGTERGGSKLWLVFGPFSFQPGEIAKILIVLFLAAYLAENRELLSASTRKFGPLALPKPRMLAPLLVMWGISLLLVVFERDLGSALLFFTFFVVMIYVCTGRVSYVIASIVLLAIGGVVCYSLFSHVQVRIQIWLDPFSDPSNKGLQIVQSLYSLADGGLVGTGIGKGLPTLIPVVESDFIFSAIGEEMGLLGGSAVLICYMLLAIRGFVTAARAKSDIAAFTAVGLTVAIAFQAFLIVGGTTKFLPLTGVTLPFMSQGGSSLLASFVIVGLLLKTGDEGTGHEAQIESAANPDGPTFSPAEGGGRGNAVVHGAHARGRFSLTTAESGVLGRVALGKRLVALVTLFTFMFALLIANLTYIQVVRADYYQNLPNNNHTIAKSSKVQRGAIITADGATLAESVRQEDGTYVRQYPLGNVATHTVGYLSTQYGATGIEASLNETLTGHADYSSWLSALNAMAGIETPGSSVVLTLNAQMQKAVESALAGHRGAIVVLDPTTGAVLAKASSPSFSYTDIGASMTSDTGALVDRSTNTLYTPGSTFKTITLSAALDSNLATLDSSYKAPATLEIGGAPVTNFRGEEWSALSLKEAMAESANTVFGQVGTKVGADRLVSYARAFGYGSALGQDFSTTPSLMPDPKEMTEWETAWAACGQPVGNHASPAGPQTTVMQNAVMVAAIANNGIAMNPYVVDHILSPEGATTSKTQPRALGQAVSSQTAGQVKEAMLDVVESGTGVAARVSGVKVAGKTGTAEASASQVNSLFVGFAPYDQPTIAVSICLENEDTGTASAVAGSVIAACLNVQAMGASS</sequence>
<dbReference type="Pfam" id="PF00905">
    <property type="entry name" value="Transpeptidase"/>
    <property type="match status" value="1"/>
</dbReference>
<dbReference type="InterPro" id="IPR012338">
    <property type="entry name" value="Beta-lactam/transpept-like"/>
</dbReference>
<dbReference type="Proteomes" id="UP000199135">
    <property type="component" value="Unassembled WGS sequence"/>
</dbReference>
<feature type="transmembrane region" description="Helical" evidence="6">
    <location>
        <begin position="482"/>
        <end position="503"/>
    </location>
</feature>
<accession>A0A1H6IKQ5</accession>
<feature type="transmembrane region" description="Helical" evidence="6">
    <location>
        <begin position="72"/>
        <end position="93"/>
    </location>
</feature>
<keyword evidence="2 6" id="KW-0812">Transmembrane</keyword>
<evidence type="ECO:0000256" key="4">
    <source>
        <dbReference type="ARBA" id="ARBA00022989"/>
    </source>
</evidence>
<keyword evidence="4 6" id="KW-1133">Transmembrane helix</keyword>
<feature type="transmembrane region" description="Helical" evidence="6">
    <location>
        <begin position="40"/>
        <end position="60"/>
    </location>
</feature>
<feature type="transmembrane region" description="Helical" evidence="6">
    <location>
        <begin position="99"/>
        <end position="117"/>
    </location>
</feature>
<dbReference type="InterPro" id="IPR001182">
    <property type="entry name" value="FtsW/RodA"/>
</dbReference>
<evidence type="ECO:0000259" key="7">
    <source>
        <dbReference type="Pfam" id="PF00905"/>
    </source>
</evidence>
<dbReference type="PANTHER" id="PTHR30627">
    <property type="entry name" value="PEPTIDOGLYCAN D,D-TRANSPEPTIDASE"/>
    <property type="match status" value="1"/>
</dbReference>
<name>A0A1H6IKQ5_9ACTN</name>
<organism evidence="9 10">
    <name type="scientific">Parafannyhessea umbonata</name>
    <dbReference type="NCBI Taxonomy" id="604330"/>
    <lineage>
        <taxon>Bacteria</taxon>
        <taxon>Bacillati</taxon>
        <taxon>Actinomycetota</taxon>
        <taxon>Coriobacteriia</taxon>
        <taxon>Coriobacteriales</taxon>
        <taxon>Atopobiaceae</taxon>
        <taxon>Parafannyhessea</taxon>
    </lineage>
</organism>
<evidence type="ECO:0000259" key="8">
    <source>
        <dbReference type="Pfam" id="PF21922"/>
    </source>
</evidence>
<dbReference type="InterPro" id="IPR001460">
    <property type="entry name" value="PCN-bd_Tpept"/>
</dbReference>
<dbReference type="Gene3D" id="3.90.1310.10">
    <property type="entry name" value="Penicillin-binding protein 2a (Domain 2)"/>
    <property type="match status" value="1"/>
</dbReference>
<dbReference type="PANTHER" id="PTHR30627:SF24">
    <property type="entry name" value="PENICILLIN-BINDING PROTEIN 4B"/>
    <property type="match status" value="1"/>
</dbReference>
<dbReference type="InterPro" id="IPR050515">
    <property type="entry name" value="Beta-lactam/transpept"/>
</dbReference>
<feature type="transmembrane region" description="Helical" evidence="6">
    <location>
        <begin position="202"/>
        <end position="219"/>
    </location>
</feature>
<reference evidence="9 10" key="1">
    <citation type="submission" date="2016-10" db="EMBL/GenBank/DDBJ databases">
        <authorList>
            <person name="Varghese N."/>
            <person name="Submissions S."/>
        </authorList>
    </citation>
    <scope>NUCLEOTIDE SEQUENCE [LARGE SCALE GENOMIC DNA]</scope>
    <source>
        <strain evidence="9 10">WCP15</strain>
    </source>
</reference>
<feature type="transmembrane region" description="Helical" evidence="6">
    <location>
        <begin position="124"/>
        <end position="144"/>
    </location>
</feature>
<feature type="transmembrane region" description="Helical" evidence="6">
    <location>
        <begin position="225"/>
        <end position="241"/>
    </location>
</feature>
<evidence type="ECO:0000313" key="10">
    <source>
        <dbReference type="Proteomes" id="UP000199135"/>
    </source>
</evidence>
<gene>
    <name evidence="9" type="ORF">SAMN05216447_103185</name>
</gene>
<feature type="domain" description="Penicillin-binding protein transpeptidase" evidence="7">
    <location>
        <begin position="632"/>
        <end position="940"/>
    </location>
</feature>
<evidence type="ECO:0000256" key="6">
    <source>
        <dbReference type="SAM" id="Phobius"/>
    </source>
</evidence>
<dbReference type="SUPFAM" id="SSF56601">
    <property type="entry name" value="beta-lactamase/transpeptidase-like"/>
    <property type="match status" value="1"/>
</dbReference>
<evidence type="ECO:0000256" key="3">
    <source>
        <dbReference type="ARBA" id="ARBA00022960"/>
    </source>
</evidence>
<protein>
    <submittedName>
        <fullName evidence="9">Peptidoglycan glycosyltransferase</fullName>
    </submittedName>
</protein>
<feature type="transmembrane region" description="Helical" evidence="6">
    <location>
        <begin position="164"/>
        <end position="181"/>
    </location>
</feature>
<comment type="caution">
    <text evidence="9">The sequence shown here is derived from an EMBL/GenBank/DDBJ whole genome shotgun (WGS) entry which is preliminary data.</text>
</comment>
<dbReference type="Pfam" id="PF21922">
    <property type="entry name" value="PBP_dimer_2"/>
    <property type="match status" value="1"/>
</dbReference>
<feature type="transmembrane region" description="Helical" evidence="6">
    <location>
        <begin position="248"/>
        <end position="267"/>
    </location>
</feature>
<feature type="transmembrane region" description="Helical" evidence="6">
    <location>
        <begin position="362"/>
        <end position="382"/>
    </location>
</feature>
<dbReference type="Pfam" id="PF01098">
    <property type="entry name" value="FTSW_RODA_SPOVE"/>
    <property type="match status" value="1"/>
</dbReference>
<keyword evidence="3" id="KW-0133">Cell shape</keyword>